<evidence type="ECO:0000256" key="5">
    <source>
        <dbReference type="ARBA" id="ARBA00022628"/>
    </source>
</evidence>
<dbReference type="GO" id="GO:0031419">
    <property type="term" value="F:cobalamin binding"/>
    <property type="evidence" value="ECO:0007669"/>
    <property type="project" value="UniProtKB-KW"/>
</dbReference>
<evidence type="ECO:0000256" key="13">
    <source>
        <dbReference type="SAM" id="Phobius"/>
    </source>
</evidence>
<keyword evidence="6 13" id="KW-0812">Transmembrane</keyword>
<comment type="similarity">
    <text evidence="2">Belongs to the LIMR family. LMBRD1 subfamily.</text>
</comment>
<dbReference type="GeneID" id="29004107"/>
<comment type="subcellular location">
    <subcellularLocation>
        <location evidence="1">Lysosome membrane</location>
        <topology evidence="1">Multi-pass membrane protein</topology>
    </subcellularLocation>
</comment>
<evidence type="ECO:0000256" key="1">
    <source>
        <dbReference type="ARBA" id="ARBA00004155"/>
    </source>
</evidence>
<feature type="transmembrane region" description="Helical" evidence="13">
    <location>
        <begin position="399"/>
        <end position="423"/>
    </location>
</feature>
<dbReference type="GO" id="GO:0005774">
    <property type="term" value="C:vacuolar membrane"/>
    <property type="evidence" value="ECO:0007669"/>
    <property type="project" value="TreeGrafter"/>
</dbReference>
<keyword evidence="9" id="KW-0458">Lysosome</keyword>
<reference evidence="15" key="1">
    <citation type="submission" date="2015-06" db="EMBL/GenBank/DDBJ databases">
        <title>Expansion of signal transduction pathways in fungi by whole-genome duplication.</title>
        <authorList>
            <consortium name="DOE Joint Genome Institute"/>
            <person name="Corrochano L.M."/>
            <person name="Kuo A."/>
            <person name="Marcet-Houben M."/>
            <person name="Polaino S."/>
            <person name="Salamov A."/>
            <person name="Villalobos J.M."/>
            <person name="Alvarez M.I."/>
            <person name="Avalos J."/>
            <person name="Benito E.P."/>
            <person name="Benoit I."/>
            <person name="Burger G."/>
            <person name="Camino L.P."/>
            <person name="Canovas D."/>
            <person name="Cerda-Olmedo E."/>
            <person name="Cheng J.-F."/>
            <person name="Dominguez A."/>
            <person name="Elias M."/>
            <person name="Eslava A.P."/>
            <person name="Glaser F."/>
            <person name="Grimwood J."/>
            <person name="Gutierrez G."/>
            <person name="Heitman J."/>
            <person name="Henrissat B."/>
            <person name="Iturriaga E.A."/>
            <person name="Lang B.F."/>
            <person name="Lavin J.L."/>
            <person name="Lee S."/>
            <person name="Li W."/>
            <person name="Lindquist E."/>
            <person name="Lopez-Garcia S."/>
            <person name="Luque E.M."/>
            <person name="Marcos A.T."/>
            <person name="Martin J."/>
            <person name="McCluskey K."/>
            <person name="Medina H.R."/>
            <person name="Miralles-Duran A."/>
            <person name="Miyazaki A."/>
            <person name="Munoz-Torres E."/>
            <person name="Oguiza J.A."/>
            <person name="Ohm R."/>
            <person name="Olmedo M."/>
            <person name="Orejas M."/>
            <person name="Ortiz-Castellanos L."/>
            <person name="Pisabarro A.G."/>
            <person name="Rodriguez-Romero J."/>
            <person name="Ruiz-Herrera J."/>
            <person name="Ruiz-Vazquez R."/>
            <person name="Sanz C."/>
            <person name="Schackwitz W."/>
            <person name="Schmutz J."/>
            <person name="Shahriari M."/>
            <person name="Shelest E."/>
            <person name="Silva-Franco F."/>
            <person name="Soanes D."/>
            <person name="Syed K."/>
            <person name="Tagua V.G."/>
            <person name="Talbot N.J."/>
            <person name="Thon M."/>
            <person name="De vries R.P."/>
            <person name="Wiebenga A."/>
            <person name="Yadav J.S."/>
            <person name="Braun E.L."/>
            <person name="Baker S."/>
            <person name="Garre V."/>
            <person name="Horwitz B."/>
            <person name="Torres-Martinez S."/>
            <person name="Idnurm A."/>
            <person name="Herrera-Estrella A."/>
            <person name="Gabaldon T."/>
            <person name="Grigoriev I.V."/>
        </authorList>
    </citation>
    <scope>NUCLEOTIDE SEQUENCE [LARGE SCALE GENOMIC DNA]</scope>
    <source>
        <strain evidence="15">NRRL 1555(-)</strain>
    </source>
</reference>
<evidence type="ECO:0000256" key="11">
    <source>
        <dbReference type="ARBA" id="ARBA00025515"/>
    </source>
</evidence>
<feature type="coiled-coil region" evidence="12">
    <location>
        <begin position="251"/>
        <end position="285"/>
    </location>
</feature>
<accession>A0A167R769</accession>
<dbReference type="InterPro" id="IPR050854">
    <property type="entry name" value="LMBD1_LysCbl_Transport"/>
</dbReference>
<keyword evidence="10" id="KW-0170">Cobalt</keyword>
<feature type="transmembrane region" description="Helical" evidence="13">
    <location>
        <begin position="181"/>
        <end position="208"/>
    </location>
</feature>
<evidence type="ECO:0000256" key="9">
    <source>
        <dbReference type="ARBA" id="ARBA00023228"/>
    </source>
</evidence>
<name>A0A167R769_PHYB8</name>
<dbReference type="EMBL" id="KV440971">
    <property type="protein sequence ID" value="OAD81009.1"/>
    <property type="molecule type" value="Genomic_DNA"/>
</dbReference>
<evidence type="ECO:0000256" key="8">
    <source>
        <dbReference type="ARBA" id="ARBA00023136"/>
    </source>
</evidence>
<evidence type="ECO:0000256" key="2">
    <source>
        <dbReference type="ARBA" id="ARBA00009901"/>
    </source>
</evidence>
<dbReference type="RefSeq" id="XP_018299049.1">
    <property type="nucleotide sequence ID" value="XM_018443201.1"/>
</dbReference>
<feature type="transmembrane region" description="Helical" evidence="13">
    <location>
        <begin position="39"/>
        <end position="65"/>
    </location>
</feature>
<feature type="transmembrane region" description="Helical" evidence="13">
    <location>
        <begin position="486"/>
        <end position="507"/>
    </location>
</feature>
<keyword evidence="7 13" id="KW-1133">Transmembrane helix</keyword>
<evidence type="ECO:0000256" key="6">
    <source>
        <dbReference type="ARBA" id="ARBA00022692"/>
    </source>
</evidence>
<evidence type="ECO:0000313" key="15">
    <source>
        <dbReference type="Proteomes" id="UP000077315"/>
    </source>
</evidence>
<evidence type="ECO:0000313" key="14">
    <source>
        <dbReference type="EMBL" id="OAD81009.1"/>
    </source>
</evidence>
<dbReference type="InParanoid" id="A0A167R769"/>
<dbReference type="PANTHER" id="PTHR16130:SF2">
    <property type="entry name" value="LYSOSOMAL COBALAMIN TRANSPORT ESCORT PROTEIN LMBD1"/>
    <property type="match status" value="1"/>
</dbReference>
<keyword evidence="5" id="KW-0846">Cobalamin</keyword>
<gene>
    <name evidence="14" type="ORF">PHYBLDRAFT_76922</name>
</gene>
<dbReference type="PANTHER" id="PTHR16130">
    <property type="entry name" value="LYSOSOMAL COBALAMIN TRANSPORTER-RELATED"/>
    <property type="match status" value="1"/>
</dbReference>
<dbReference type="STRING" id="763407.A0A167R769"/>
<feature type="transmembrane region" description="Helical" evidence="13">
    <location>
        <begin position="6"/>
        <end position="27"/>
    </location>
</feature>
<keyword evidence="12" id="KW-0175">Coiled coil</keyword>
<evidence type="ECO:0000256" key="12">
    <source>
        <dbReference type="SAM" id="Coils"/>
    </source>
</evidence>
<evidence type="ECO:0000256" key="3">
    <source>
        <dbReference type="ARBA" id="ARBA00017088"/>
    </source>
</evidence>
<protein>
    <recommendedName>
        <fullName evidence="3">Probable lysosomal cobalamin transporter</fullName>
    </recommendedName>
</protein>
<dbReference type="VEuPathDB" id="FungiDB:PHYBLDRAFT_76922"/>
<dbReference type="InterPro" id="IPR006876">
    <property type="entry name" value="LMBR1-like_membr_prot"/>
</dbReference>
<sequence>MPAAVGLAWMTFGMVSVGLYLFSAGFINYYHDKHHSRVAVTLVSVLSVGLSLCLLALLPVDVFLVSLTVDHQTGLKQEWADEDTVYWITMATFIVYYGCHALIGLLLFFVLPFAYFYYKKYDEDQDRRQRALTGIRYTVGFGILASVLFMIGLFGRPTQLPVQLELEWFLNLINESHGEKAISFVMACPQLLGMFIFVAYTAPGLSILPFKFLKDRGRVDTEYEDITARLASNIEQQRKIEHHPTSSRSTHSEQERTLHNLIDEAKIFERQLKDLEDDRNKWRYKLWLMFRPFELAFGIFLLVVSFLIVLCIILSCFDKMVFSICGSECGYIASSPDFFQPINFILVNIQRAFPLDYMLLVGLIVYLLVVTMVGIDSLGLKFLWVTLYRVERKATGAQALVISSTLLTLGLLAANYSIVSFIAPAYAHFGSQVYCNSEEGDVRDCSLDVDLIVPCDIYGPTDICTPTVISTSIDRISFNSPRVSAVYYYSHWVFVVTYVAGFVMSLVRKPPKDIGEEEGLLDRTGKKAYQTISDQITK</sequence>
<feature type="transmembrane region" description="Helical" evidence="13">
    <location>
        <begin position="137"/>
        <end position="155"/>
    </location>
</feature>
<evidence type="ECO:0000256" key="4">
    <source>
        <dbReference type="ARBA" id="ARBA00022448"/>
    </source>
</evidence>
<keyword evidence="4" id="KW-0813">Transport</keyword>
<dbReference type="OrthoDB" id="73273at2759"/>
<keyword evidence="8 13" id="KW-0472">Membrane</keyword>
<evidence type="ECO:0000256" key="10">
    <source>
        <dbReference type="ARBA" id="ARBA00023285"/>
    </source>
</evidence>
<keyword evidence="15" id="KW-1185">Reference proteome</keyword>
<evidence type="ECO:0000256" key="7">
    <source>
        <dbReference type="ARBA" id="ARBA00022989"/>
    </source>
</evidence>
<organism evidence="14 15">
    <name type="scientific">Phycomyces blakesleeanus (strain ATCC 8743b / DSM 1359 / FGSC 10004 / NBRC 33097 / NRRL 1555)</name>
    <dbReference type="NCBI Taxonomy" id="763407"/>
    <lineage>
        <taxon>Eukaryota</taxon>
        <taxon>Fungi</taxon>
        <taxon>Fungi incertae sedis</taxon>
        <taxon>Mucoromycota</taxon>
        <taxon>Mucoromycotina</taxon>
        <taxon>Mucoromycetes</taxon>
        <taxon>Mucorales</taxon>
        <taxon>Phycomycetaceae</taxon>
        <taxon>Phycomyces</taxon>
    </lineage>
</organism>
<dbReference type="GO" id="GO:0072665">
    <property type="term" value="P:protein localization to vacuole"/>
    <property type="evidence" value="ECO:0007669"/>
    <property type="project" value="TreeGrafter"/>
</dbReference>
<dbReference type="Pfam" id="PF04791">
    <property type="entry name" value="LMBR1"/>
    <property type="match status" value="1"/>
</dbReference>
<proteinExistence type="inferred from homology"/>
<feature type="transmembrane region" description="Helical" evidence="13">
    <location>
        <begin position="293"/>
        <end position="315"/>
    </location>
</feature>
<comment type="function">
    <text evidence="11">Probable lysosomal cobalamin transporter. Required to export cobalamin from lysosomes allowing its conversion to cofactors.</text>
</comment>
<feature type="transmembrane region" description="Helical" evidence="13">
    <location>
        <begin position="357"/>
        <end position="378"/>
    </location>
</feature>
<dbReference type="AlphaFoldDB" id="A0A167R769"/>
<dbReference type="Proteomes" id="UP000077315">
    <property type="component" value="Unassembled WGS sequence"/>
</dbReference>
<feature type="transmembrane region" description="Helical" evidence="13">
    <location>
        <begin position="85"/>
        <end position="116"/>
    </location>
</feature>